<evidence type="ECO:0000313" key="2">
    <source>
        <dbReference type="EMBL" id="ALL63376.1"/>
    </source>
</evidence>
<organism evidence="2 3">
    <name type="scientific">Paraburkholderia caribensis MBA4</name>
    <dbReference type="NCBI Taxonomy" id="1323664"/>
    <lineage>
        <taxon>Bacteria</taxon>
        <taxon>Pseudomonadati</taxon>
        <taxon>Pseudomonadota</taxon>
        <taxon>Betaproteobacteria</taxon>
        <taxon>Burkholderiales</taxon>
        <taxon>Burkholderiaceae</taxon>
        <taxon>Paraburkholderia</taxon>
    </lineage>
</organism>
<dbReference type="Proteomes" id="UP000019146">
    <property type="component" value="Chromosome 1"/>
</dbReference>
<dbReference type="EMBL" id="CP012746">
    <property type="protein sequence ID" value="ALL63376.1"/>
    <property type="molecule type" value="Genomic_DNA"/>
</dbReference>
<proteinExistence type="predicted"/>
<dbReference type="AlphaFoldDB" id="A0A0P0R5J6"/>
<protein>
    <submittedName>
        <fullName evidence="2">Uncharacterized protein</fullName>
    </submittedName>
</protein>
<gene>
    <name evidence="2" type="ORF">K788_00040340</name>
</gene>
<feature type="region of interest" description="Disordered" evidence="1">
    <location>
        <begin position="11"/>
        <end position="40"/>
    </location>
</feature>
<evidence type="ECO:0000313" key="3">
    <source>
        <dbReference type="Proteomes" id="UP000019146"/>
    </source>
</evidence>
<reference evidence="2 3" key="1">
    <citation type="journal article" date="2014" name="Genome Announc.">
        <title>Draft Genome Sequence of the Haloacid-Degrading Burkholderia caribensis Strain MBA4.</title>
        <authorList>
            <person name="Pan Y."/>
            <person name="Kong K.F."/>
            <person name="Tsang J.S."/>
        </authorList>
    </citation>
    <scope>NUCLEOTIDE SEQUENCE [LARGE SCALE GENOMIC DNA]</scope>
    <source>
        <strain evidence="2 3">MBA4</strain>
    </source>
</reference>
<evidence type="ECO:0000256" key="1">
    <source>
        <dbReference type="SAM" id="MobiDB-lite"/>
    </source>
</evidence>
<sequence length="109" mass="11964">MSPGWRVPVFTLRGAPGTAGKQRFTGRSRPAGGKGSRRRVRGARVRVPWNVASLCRAYHRLRELIDSKSFLAPAIAITTGGAASRAMQHGAMRKAPTLVDRAAWDQRKR</sequence>
<dbReference type="KEGG" id="bcai:K788_00040340"/>
<name>A0A0P0R5J6_9BURK</name>
<accession>A0A0P0R5J6</accession>